<name>A0A239ME41_9BACT</name>
<sequence>MADGFGEGLPTRRTLLRVAGLAAGDAMFHPLLRAVGPARVFDVTKFGAVGDGVALDTAAIQRAIDAAAAAGGRSQVLLRGGRKYVAGTLELKGDIDFHLADDAQLIVSTRREDYTAEAFITAHEARGLRISGTGSFQGRAREFMTGYDKAGEWWLPKEWRPKMFILTGCRDLEVRDITFAEAPNWGLHMLGCEDVLVDRIKVRNLLDVPNCDGIDPDHCRRVEIKDCDIVSGDDAIVVKTSRQEKDWGPSADIHVHDCVIETQDAGVKVGTETTSDVHDVLFERCKIKSSSRGLCIQLRDEGNVFHIAFRDIEFVSRLYSDPWWGRGEAISFTAIPRKAETKLGSLHDVTVERVKGVAENSVRVCGSASSRVRDVSFRHVDVTLDKTTRYAGGIYDNRPTTAGPGIVPHATAGFSIERADGVLIEDCSVSWGAHRPEYFGNAVEARESTGVKVVRFKGEGARKELGDGISVL</sequence>
<evidence type="ECO:0000313" key="5">
    <source>
        <dbReference type="EMBL" id="SNT41307.1"/>
    </source>
</evidence>
<dbReference type="Proteomes" id="UP000198356">
    <property type="component" value="Unassembled WGS sequence"/>
</dbReference>
<dbReference type="SUPFAM" id="SSF51126">
    <property type="entry name" value="Pectin lyase-like"/>
    <property type="match status" value="1"/>
</dbReference>
<dbReference type="InterPro" id="IPR051801">
    <property type="entry name" value="GH28_Enzymes"/>
</dbReference>
<evidence type="ECO:0000256" key="2">
    <source>
        <dbReference type="ARBA" id="ARBA00022801"/>
    </source>
</evidence>
<evidence type="ECO:0000256" key="4">
    <source>
        <dbReference type="RuleBase" id="RU361169"/>
    </source>
</evidence>
<dbReference type="Pfam" id="PF00295">
    <property type="entry name" value="Glyco_hydro_28"/>
    <property type="match status" value="1"/>
</dbReference>
<keyword evidence="3 4" id="KW-0326">Glycosidase</keyword>
<dbReference type="PANTHER" id="PTHR31339:SF9">
    <property type="entry name" value="PLASMIN AND FIBRONECTIN-BINDING PROTEIN A"/>
    <property type="match status" value="1"/>
</dbReference>
<organism evidence="5 6">
    <name type="scientific">Granulicella rosea</name>
    <dbReference type="NCBI Taxonomy" id="474952"/>
    <lineage>
        <taxon>Bacteria</taxon>
        <taxon>Pseudomonadati</taxon>
        <taxon>Acidobacteriota</taxon>
        <taxon>Terriglobia</taxon>
        <taxon>Terriglobales</taxon>
        <taxon>Acidobacteriaceae</taxon>
        <taxon>Granulicella</taxon>
    </lineage>
</organism>
<accession>A0A239ME41</accession>
<evidence type="ECO:0000313" key="6">
    <source>
        <dbReference type="Proteomes" id="UP000198356"/>
    </source>
</evidence>
<dbReference type="InterPro" id="IPR012334">
    <property type="entry name" value="Pectin_lyas_fold"/>
</dbReference>
<reference evidence="5 6" key="1">
    <citation type="submission" date="2017-06" db="EMBL/GenBank/DDBJ databases">
        <authorList>
            <person name="Kim H.J."/>
            <person name="Triplett B.A."/>
        </authorList>
    </citation>
    <scope>NUCLEOTIDE SEQUENCE [LARGE SCALE GENOMIC DNA]</scope>
    <source>
        <strain evidence="5 6">DSM 18704</strain>
    </source>
</reference>
<gene>
    <name evidence="5" type="ORF">SAMN05421770_11223</name>
</gene>
<dbReference type="RefSeq" id="WP_176441893.1">
    <property type="nucleotide sequence ID" value="NZ_FZOU01000012.1"/>
</dbReference>
<dbReference type="Gene3D" id="2.160.20.10">
    <property type="entry name" value="Single-stranded right-handed beta-helix, Pectin lyase-like"/>
    <property type="match status" value="1"/>
</dbReference>
<dbReference type="InterPro" id="IPR011050">
    <property type="entry name" value="Pectin_lyase_fold/virulence"/>
</dbReference>
<dbReference type="InterPro" id="IPR006626">
    <property type="entry name" value="PbH1"/>
</dbReference>
<comment type="similarity">
    <text evidence="1 4">Belongs to the glycosyl hydrolase 28 family.</text>
</comment>
<protein>
    <submittedName>
        <fullName evidence="5">Glycosyl hydrolases family 28</fullName>
    </submittedName>
</protein>
<keyword evidence="6" id="KW-1185">Reference proteome</keyword>
<proteinExistence type="inferred from homology"/>
<keyword evidence="2 4" id="KW-0378">Hydrolase</keyword>
<evidence type="ECO:0000256" key="1">
    <source>
        <dbReference type="ARBA" id="ARBA00008834"/>
    </source>
</evidence>
<dbReference type="PANTHER" id="PTHR31339">
    <property type="entry name" value="PECTIN LYASE-RELATED"/>
    <property type="match status" value="1"/>
</dbReference>
<dbReference type="InterPro" id="IPR000743">
    <property type="entry name" value="Glyco_hydro_28"/>
</dbReference>
<dbReference type="GO" id="GO:0005975">
    <property type="term" value="P:carbohydrate metabolic process"/>
    <property type="evidence" value="ECO:0007669"/>
    <property type="project" value="InterPro"/>
</dbReference>
<evidence type="ECO:0000256" key="3">
    <source>
        <dbReference type="ARBA" id="ARBA00023295"/>
    </source>
</evidence>
<dbReference type="GO" id="GO:0004650">
    <property type="term" value="F:polygalacturonase activity"/>
    <property type="evidence" value="ECO:0007669"/>
    <property type="project" value="InterPro"/>
</dbReference>
<dbReference type="AlphaFoldDB" id="A0A239ME41"/>
<dbReference type="SMART" id="SM00710">
    <property type="entry name" value="PbH1"/>
    <property type="match status" value="5"/>
</dbReference>
<dbReference type="EMBL" id="FZOU01000012">
    <property type="protein sequence ID" value="SNT41307.1"/>
    <property type="molecule type" value="Genomic_DNA"/>
</dbReference>